<organism evidence="1 2">
    <name type="scientific">Marvinbryantia formatexigens DSM 14469</name>
    <dbReference type="NCBI Taxonomy" id="478749"/>
    <lineage>
        <taxon>Bacteria</taxon>
        <taxon>Bacillati</taxon>
        <taxon>Bacillota</taxon>
        <taxon>Clostridia</taxon>
        <taxon>Lachnospirales</taxon>
        <taxon>Lachnospiraceae</taxon>
        <taxon>Marvinbryantia</taxon>
    </lineage>
</organism>
<evidence type="ECO:0000313" key="1">
    <source>
        <dbReference type="EMBL" id="EET58219.1"/>
    </source>
</evidence>
<accession>C6LMB8</accession>
<dbReference type="EMBL" id="ACCL02000041">
    <property type="protein sequence ID" value="EET58219.1"/>
    <property type="molecule type" value="Genomic_DNA"/>
</dbReference>
<comment type="caution">
    <text evidence="1">The sequence shown here is derived from an EMBL/GenBank/DDBJ whole genome shotgun (WGS) entry which is preliminary data.</text>
</comment>
<name>C6LMB8_9FIRM</name>
<dbReference type="AlphaFoldDB" id="C6LMB8"/>
<evidence type="ECO:0000313" key="2">
    <source>
        <dbReference type="Proteomes" id="UP000005561"/>
    </source>
</evidence>
<proteinExistence type="predicted"/>
<sequence length="43" mass="4827">MNDVNSNEYQPCGKTGKQAVQVFLPAGQLQNSRSTDREFIFAH</sequence>
<reference evidence="1" key="1">
    <citation type="submission" date="2009-07" db="EMBL/GenBank/DDBJ databases">
        <authorList>
            <person name="Weinstock G."/>
            <person name="Sodergren E."/>
            <person name="Clifton S."/>
            <person name="Fulton L."/>
            <person name="Fulton B."/>
            <person name="Courtney L."/>
            <person name="Fronick C."/>
            <person name="Harrison M."/>
            <person name="Strong C."/>
            <person name="Farmer C."/>
            <person name="Delahaunty K."/>
            <person name="Markovic C."/>
            <person name="Hall O."/>
            <person name="Minx P."/>
            <person name="Tomlinson C."/>
            <person name="Mitreva M."/>
            <person name="Nelson J."/>
            <person name="Hou S."/>
            <person name="Wollam A."/>
            <person name="Pepin K.H."/>
            <person name="Johnson M."/>
            <person name="Bhonagiri V."/>
            <person name="Nash W.E."/>
            <person name="Warren W."/>
            <person name="Chinwalla A."/>
            <person name="Mardis E.R."/>
            <person name="Wilson R.K."/>
        </authorList>
    </citation>
    <scope>NUCLEOTIDE SEQUENCE [LARGE SCALE GENOMIC DNA]</scope>
    <source>
        <strain evidence="1">DSM 14469</strain>
    </source>
</reference>
<protein>
    <submittedName>
        <fullName evidence="1">Uncharacterized protein</fullName>
    </submittedName>
</protein>
<keyword evidence="2" id="KW-1185">Reference proteome</keyword>
<dbReference type="Proteomes" id="UP000005561">
    <property type="component" value="Unassembled WGS sequence"/>
</dbReference>
<gene>
    <name evidence="1" type="ORF">BRYFOR_09818</name>
</gene>